<feature type="region of interest" description="Disordered" evidence="3">
    <location>
        <begin position="800"/>
        <end position="872"/>
    </location>
</feature>
<evidence type="ECO:0000313" key="5">
    <source>
        <dbReference type="EMBL" id="CAI2385195.1"/>
    </source>
</evidence>
<keyword evidence="6" id="KW-1185">Reference proteome</keyword>
<feature type="region of interest" description="Disordered" evidence="3">
    <location>
        <begin position="1"/>
        <end position="78"/>
    </location>
</feature>
<dbReference type="InterPro" id="IPR009091">
    <property type="entry name" value="RCC1/BLIP-II"/>
</dbReference>
<feature type="compositionally biased region" description="Acidic residues" evidence="3">
    <location>
        <begin position="840"/>
        <end position="852"/>
    </location>
</feature>
<dbReference type="SUPFAM" id="SSF50985">
    <property type="entry name" value="RCC1/BLIP-II"/>
    <property type="match status" value="2"/>
</dbReference>
<evidence type="ECO:0000256" key="3">
    <source>
        <dbReference type="SAM" id="MobiDB-lite"/>
    </source>
</evidence>
<dbReference type="PROSITE" id="PS50012">
    <property type="entry name" value="RCC1_3"/>
    <property type="match status" value="7"/>
</dbReference>
<protein>
    <recommendedName>
        <fullName evidence="4">RCC1-like domain-containing protein</fullName>
    </recommendedName>
</protein>
<dbReference type="PROSITE" id="PS00626">
    <property type="entry name" value="RCC1_2"/>
    <property type="match status" value="4"/>
</dbReference>
<dbReference type="Gene3D" id="2.130.10.30">
    <property type="entry name" value="Regulator of chromosome condensation 1/beta-lactamase-inhibitor protein II"/>
    <property type="match status" value="2"/>
</dbReference>
<feature type="compositionally biased region" description="Basic residues" evidence="3">
    <location>
        <begin position="62"/>
        <end position="76"/>
    </location>
</feature>
<comment type="caution">
    <text evidence="5">The sequence shown here is derived from an EMBL/GenBank/DDBJ whole genome shotgun (WGS) entry which is preliminary data.</text>
</comment>
<evidence type="ECO:0000313" key="6">
    <source>
        <dbReference type="Proteomes" id="UP001295684"/>
    </source>
</evidence>
<feature type="compositionally biased region" description="Basic and acidic residues" evidence="3">
    <location>
        <begin position="48"/>
        <end position="61"/>
    </location>
</feature>
<dbReference type="EMBL" id="CAMPGE010027576">
    <property type="protein sequence ID" value="CAI2385195.1"/>
    <property type="molecule type" value="Genomic_DNA"/>
</dbReference>
<evidence type="ECO:0000256" key="1">
    <source>
        <dbReference type="ARBA" id="ARBA00022737"/>
    </source>
</evidence>
<proteinExistence type="predicted"/>
<dbReference type="Proteomes" id="UP001295684">
    <property type="component" value="Unassembled WGS sequence"/>
</dbReference>
<accession>A0AAD1Y6D9</accession>
<dbReference type="InterPro" id="IPR051625">
    <property type="entry name" value="Signaling_Regulatory_Domain"/>
</dbReference>
<gene>
    <name evidence="5" type="ORF">ECRASSUSDP1_LOCUS26743</name>
</gene>
<feature type="compositionally biased region" description="Acidic residues" evidence="3">
    <location>
        <begin position="818"/>
        <end position="832"/>
    </location>
</feature>
<dbReference type="PANTHER" id="PTHR22872">
    <property type="entry name" value="BTK-BINDING PROTEIN-RELATED"/>
    <property type="match status" value="1"/>
</dbReference>
<organism evidence="5 6">
    <name type="scientific">Euplotes crassus</name>
    <dbReference type="NCBI Taxonomy" id="5936"/>
    <lineage>
        <taxon>Eukaryota</taxon>
        <taxon>Sar</taxon>
        <taxon>Alveolata</taxon>
        <taxon>Ciliophora</taxon>
        <taxon>Intramacronucleata</taxon>
        <taxon>Spirotrichea</taxon>
        <taxon>Hypotrichia</taxon>
        <taxon>Euplotida</taxon>
        <taxon>Euplotidae</taxon>
        <taxon>Moneuplotes</taxon>
    </lineage>
</organism>
<dbReference type="PRINTS" id="PR00633">
    <property type="entry name" value="RCCNDNSATION"/>
</dbReference>
<name>A0AAD1Y6D9_EUPCR</name>
<feature type="repeat" description="RCC1" evidence="2">
    <location>
        <begin position="1459"/>
        <end position="1512"/>
    </location>
</feature>
<feature type="repeat" description="RCC1" evidence="2">
    <location>
        <begin position="1513"/>
        <end position="1571"/>
    </location>
</feature>
<feature type="repeat" description="RCC1" evidence="2">
    <location>
        <begin position="1344"/>
        <end position="1406"/>
    </location>
</feature>
<evidence type="ECO:0000259" key="4">
    <source>
        <dbReference type="Pfam" id="PF25390"/>
    </source>
</evidence>
<feature type="repeat" description="RCC1" evidence="2">
    <location>
        <begin position="1714"/>
        <end position="1767"/>
    </location>
</feature>
<reference evidence="5" key="1">
    <citation type="submission" date="2023-07" db="EMBL/GenBank/DDBJ databases">
        <authorList>
            <consortium name="AG Swart"/>
            <person name="Singh M."/>
            <person name="Singh A."/>
            <person name="Seah K."/>
            <person name="Emmerich C."/>
        </authorList>
    </citation>
    <scope>NUCLEOTIDE SEQUENCE</scope>
    <source>
        <strain evidence="5">DP1</strain>
    </source>
</reference>
<dbReference type="InterPro" id="IPR058923">
    <property type="entry name" value="RCC1-like_dom"/>
</dbReference>
<dbReference type="Pfam" id="PF25390">
    <property type="entry name" value="WD40_RLD"/>
    <property type="match status" value="1"/>
</dbReference>
<keyword evidence="1" id="KW-0677">Repeat</keyword>
<feature type="repeat" description="RCC1" evidence="2">
    <location>
        <begin position="1636"/>
        <end position="1708"/>
    </location>
</feature>
<feature type="repeat" description="RCC1" evidence="2">
    <location>
        <begin position="1407"/>
        <end position="1458"/>
    </location>
</feature>
<sequence>MGCGCFSKSSGYDNRKKRSVENREPVLITTNRDSAPPEPVQDISTNSGKEEHKKDKVQTKERTKKKKKPKPKKAKPKREFYDLRILSTSDKKANPLWIGNQKQNLDFPIYKFLVEKTIHEIDSSKLSTREEWQEIKISSESEHELAERLLKGNKNKREWIHEYVSLCDSKQEPNSFSALTNLRNMVQLYEQFNWYVWAVGYFYFKNEFSEDKFGLPSPANDAWVEGFTWKGVYFRLIPLEHSYLVKREIEAIKHITLELEECSALEKNYAQRFKVDIDESYHKRILPPLLSITECGSFAIYGCPVIPIARRSKSAPSISIKNLQKEENVDFSDSMLQLMPYLSKLTPENLVPLNLEDFEDKYIIINCHKVLQPYQPEVFSKCIIRIPEEETEEISIYQYPLNNLIPLEELISLFDGKIEENEERSYSEKELKSIAKERKHIRECNFTSHGCYMKILLYDRNHGDDDSMQENDRAKAVFMSRDDRVFRMAGIKNKPSTIPFFTNDLLSHNIMGESEIITGDVLLVVEQCVNNFRIPYALAYNKPSRRAELCIEKSIDRAREVLEVNNDITSDTALLEFLARKGIPESSVWILSVIVKTKLISQICKCIILANTVKRIVDKEVFVMSNFEGKDKIPKGITKEGDLTSPLFTERMTYVIENIIKNNLDDESKLAKNLIMTLFFYRLESLPFHNNLQFDMRTKDYLQGRNILKDVLQVSVQNPLLFLKTVENTCNMKFSKELIRKCGVDKFSIIHSDEPLNVDYHNPNVDADMKNYAPVSVRERMYFVMASFISTRESIMLDEASAEGSKSEESASVKNSYLDDDEEESDEEENEESSERNSSDEEEDEDASDESYDSVASLNRKENSPPFKQAKFEKHENKINSVYSSRMSMISSHDNVLRASAPMMNLNKNYIEIDNDYKKCQYLTKVFLQLPPCLYRLKLYNIEVDSKDISSISNATQIGNHADFLQECSVLKQNYSLQTLDDLNRLVMFLENSFKDVQSIEGDESAFLEILLINNIVLFVCNKFEDIYKNLEKSREILFNLSKCPLEIISMMQTFTGVLFEKENLAESEKEYLMALIHYFPIVCDPRGRGAYSSNYLLALTWKASMVAHYYKKEIDAELCEELLDATIHNINQAKTLEHISSSSSNEDKKWDKVFGQPPTKNKFAKPVGTSTMKPTQRDSNTKIKIDDIDVELLSNLNVDTGDPFDDFKYTLTENRFLFYHWALYKDKVEDIEDYMKYGAGNQLDFFIHLIRSNPCMYMSGKKFTKAQIRDFTYGDGEGALNLKSTSSIISGKDHMSSSLSQASFTSSMSTSVKEKRQRSLHHGVYQHILNKEHYALSRSECVGVAFVWGTDTQGQLGCANIANMKFDEMDDNFRRYYPRILIGLKDLVIKEVCCGNEHSLAVTLEGNLYSWGNNSNHQLGIGYNSSKIVNHPTRVYNIENVVQISCGYEHSMALNDEGELYSWGHGEGGLLGHGELDDEATPKRVEEFVKKDLSVTKVACGGLHTLAIAGEGKVYTWGRAEGGQLGHSKQHLESLERLDLGISVPICIINDKVIEDIAAGAAHSLALTENGEVYSWGHNDYGQCGLGFSGENFEPGTGGAQSSVFEPSQMKSIKDIKMESIYAGSTFSMLLSEDQELYACGINDLGQCGIDTEHEELQKFEKIKNKAANNFEVQTDISAPRKLECFHAMEVKGVACGEDHSFALINSGEKDKKMLWGWGMYKAGQLGLGRIKKKTNPRLLQTLYNSTILKDKISCGSSNTLCIVGDPEKFKEEYDDNATEMLNKSFQIDFENECWDIVEHQDEENFQLRMAEYN</sequence>
<feature type="repeat" description="RCC1" evidence="2">
    <location>
        <begin position="1572"/>
        <end position="1635"/>
    </location>
</feature>
<dbReference type="InterPro" id="IPR000408">
    <property type="entry name" value="Reg_chr_condens"/>
</dbReference>
<feature type="domain" description="RCC1-like" evidence="4">
    <location>
        <begin position="1346"/>
        <end position="1763"/>
    </location>
</feature>
<evidence type="ECO:0000256" key="2">
    <source>
        <dbReference type="PROSITE-ProRule" id="PRU00235"/>
    </source>
</evidence>